<dbReference type="InterPro" id="IPR011010">
    <property type="entry name" value="DNA_brk_join_enz"/>
</dbReference>
<protein>
    <submittedName>
        <fullName evidence="3">Site-specific integrase</fullName>
    </submittedName>
</protein>
<organism evidence="3 4">
    <name type="scientific">Halobacteriovorax vibrionivorans</name>
    <dbReference type="NCBI Taxonomy" id="2152716"/>
    <lineage>
        <taxon>Bacteria</taxon>
        <taxon>Pseudomonadati</taxon>
        <taxon>Bdellovibrionota</taxon>
        <taxon>Bacteriovoracia</taxon>
        <taxon>Bacteriovoracales</taxon>
        <taxon>Halobacteriovoraceae</taxon>
        <taxon>Halobacteriovorax</taxon>
    </lineage>
</organism>
<dbReference type="PANTHER" id="PTHR30349">
    <property type="entry name" value="PHAGE INTEGRASE-RELATED"/>
    <property type="match status" value="1"/>
</dbReference>
<reference evidence="4" key="1">
    <citation type="journal article" date="2019" name="Int. J. Syst. Evol. Microbiol.">
        <title>Halobacteriovorax valvorus sp. nov., a novel prokaryotic predator isolated from coastal seawater of China.</title>
        <authorList>
            <person name="Chen M.-X."/>
        </authorList>
    </citation>
    <scope>NUCLEOTIDE SEQUENCE [LARGE SCALE GENOMIC DNA]</scope>
    <source>
        <strain evidence="4">BL9</strain>
    </source>
</reference>
<dbReference type="InterPro" id="IPR013762">
    <property type="entry name" value="Integrase-like_cat_sf"/>
</dbReference>
<dbReference type="PROSITE" id="PS51898">
    <property type="entry name" value="TYR_RECOMBINASE"/>
    <property type="match status" value="1"/>
</dbReference>
<dbReference type="InterPro" id="IPR002104">
    <property type="entry name" value="Integrase_catalytic"/>
</dbReference>
<feature type="domain" description="Tyr recombinase" evidence="2">
    <location>
        <begin position="1"/>
        <end position="167"/>
    </location>
</feature>
<sequence>MEIFLQKFSLRTVNGKAPGRIFRNGELYALTWDDVDFENRRIRVSKSYNKRSRETKTTKAGYWRNIPINDDLMKLLRDLQSKRKNNFVLPRLRDWAHGYQAKVLRTYCTYLNITPIRFHDLRACFATQLLQNSVPPATVMKICGWKDLDTMARYIRVAGIDEVGATNKLSFVL</sequence>
<evidence type="ECO:0000259" key="2">
    <source>
        <dbReference type="PROSITE" id="PS51898"/>
    </source>
</evidence>
<dbReference type="InterPro" id="IPR050090">
    <property type="entry name" value="Tyrosine_recombinase_XerCD"/>
</dbReference>
<dbReference type="Pfam" id="PF00589">
    <property type="entry name" value="Phage_integrase"/>
    <property type="match status" value="1"/>
</dbReference>
<evidence type="ECO:0000256" key="1">
    <source>
        <dbReference type="ARBA" id="ARBA00023172"/>
    </source>
</evidence>
<proteinExistence type="predicted"/>
<evidence type="ECO:0000313" key="3">
    <source>
        <dbReference type="EMBL" id="RZF22779.1"/>
    </source>
</evidence>
<comment type="caution">
    <text evidence="3">The sequence shown here is derived from an EMBL/GenBank/DDBJ whole genome shotgun (WGS) entry which is preliminary data.</text>
</comment>
<keyword evidence="1" id="KW-0233">DNA recombination</keyword>
<accession>A0ABY0IMP7</accession>
<keyword evidence="4" id="KW-1185">Reference proteome</keyword>
<dbReference type="EMBL" id="QDKL01000001">
    <property type="protein sequence ID" value="RZF22779.1"/>
    <property type="molecule type" value="Genomic_DNA"/>
</dbReference>
<dbReference type="Proteomes" id="UP000443582">
    <property type="component" value="Unassembled WGS sequence"/>
</dbReference>
<evidence type="ECO:0000313" key="4">
    <source>
        <dbReference type="Proteomes" id="UP000443582"/>
    </source>
</evidence>
<dbReference type="SUPFAM" id="SSF56349">
    <property type="entry name" value="DNA breaking-rejoining enzymes"/>
    <property type="match status" value="1"/>
</dbReference>
<name>A0ABY0IMP7_9BACT</name>
<dbReference type="CDD" id="cd01189">
    <property type="entry name" value="INT_ICEBs1_C_like"/>
    <property type="match status" value="1"/>
</dbReference>
<gene>
    <name evidence="3" type="ORF">DAY19_03115</name>
</gene>
<dbReference type="PANTHER" id="PTHR30349:SF64">
    <property type="entry name" value="PROPHAGE INTEGRASE INTD-RELATED"/>
    <property type="match status" value="1"/>
</dbReference>
<dbReference type="Gene3D" id="1.10.443.10">
    <property type="entry name" value="Intergrase catalytic core"/>
    <property type="match status" value="1"/>
</dbReference>